<dbReference type="OrthoDB" id="10253476at2759"/>
<dbReference type="PANTHER" id="PTHR12658">
    <property type="entry name" value="BETA-TUBULIN COFACTOR D"/>
    <property type="match status" value="1"/>
</dbReference>
<dbReference type="GeneID" id="103060417"/>
<gene>
    <name evidence="2" type="primary">LOC103060417</name>
</gene>
<dbReference type="GO" id="GO:0005096">
    <property type="term" value="F:GTPase activator activity"/>
    <property type="evidence" value="ECO:0007669"/>
    <property type="project" value="InterPro"/>
</dbReference>
<protein>
    <submittedName>
        <fullName evidence="2">Tubulin-specific chaperone D-like</fullName>
    </submittedName>
</protein>
<feature type="non-terminal residue" evidence="2">
    <location>
        <position position="114"/>
    </location>
</feature>
<organism evidence="1 2">
    <name type="scientific">Python bivittatus</name>
    <name type="common">Burmese python</name>
    <name type="synonym">Python molurus bivittatus</name>
    <dbReference type="NCBI Taxonomy" id="176946"/>
    <lineage>
        <taxon>Eukaryota</taxon>
        <taxon>Metazoa</taxon>
        <taxon>Chordata</taxon>
        <taxon>Craniata</taxon>
        <taxon>Vertebrata</taxon>
        <taxon>Euteleostomi</taxon>
        <taxon>Lepidosauria</taxon>
        <taxon>Squamata</taxon>
        <taxon>Bifurcata</taxon>
        <taxon>Unidentata</taxon>
        <taxon>Episquamata</taxon>
        <taxon>Toxicofera</taxon>
        <taxon>Serpentes</taxon>
        <taxon>Henophidia</taxon>
        <taxon>Pythonidae</taxon>
        <taxon>Python</taxon>
    </lineage>
</organism>
<dbReference type="AlphaFoldDB" id="A0A9F2RAL4"/>
<dbReference type="Pfam" id="PF23579">
    <property type="entry name" value="ARM_TBCD"/>
    <property type="match status" value="1"/>
</dbReference>
<dbReference type="GO" id="GO:0000226">
    <property type="term" value="P:microtubule cytoskeleton organization"/>
    <property type="evidence" value="ECO:0007669"/>
    <property type="project" value="TreeGrafter"/>
</dbReference>
<dbReference type="RefSeq" id="XP_007441977.1">
    <property type="nucleotide sequence ID" value="XM_007441915.2"/>
</dbReference>
<dbReference type="KEGG" id="pbi:103060417"/>
<dbReference type="GO" id="GO:0007023">
    <property type="term" value="P:post-chaperonin tubulin folding pathway"/>
    <property type="evidence" value="ECO:0007669"/>
    <property type="project" value="InterPro"/>
</dbReference>
<proteinExistence type="predicted"/>
<sequence>MVLKEMNNDGFEQEDNKCMEPDVIAKGNILESFTESQETQELINHLRLAYEDLTLREKVLEKFKVIMDKYQEQPHLLDPHLEWMLNLLLDIIQDEASPPPLIHLAFQFLYIISK</sequence>
<dbReference type="GO" id="GO:0016328">
    <property type="term" value="C:lateral plasma membrane"/>
    <property type="evidence" value="ECO:0007669"/>
    <property type="project" value="TreeGrafter"/>
</dbReference>
<dbReference type="GO" id="GO:0034333">
    <property type="term" value="P:adherens junction assembly"/>
    <property type="evidence" value="ECO:0007669"/>
    <property type="project" value="TreeGrafter"/>
</dbReference>
<reference evidence="2" key="1">
    <citation type="submission" date="2025-08" db="UniProtKB">
        <authorList>
            <consortium name="RefSeq"/>
        </authorList>
    </citation>
    <scope>IDENTIFICATION</scope>
    <source>
        <tissue evidence="2">Liver</tissue>
    </source>
</reference>
<dbReference type="PANTHER" id="PTHR12658:SF0">
    <property type="entry name" value="TUBULIN-SPECIFIC CHAPERONE D"/>
    <property type="match status" value="1"/>
</dbReference>
<keyword evidence="1" id="KW-1185">Reference proteome</keyword>
<accession>A0A9F2RAL4</accession>
<name>A0A9F2RAL4_PYTBI</name>
<dbReference type="SUPFAM" id="SSF48371">
    <property type="entry name" value="ARM repeat"/>
    <property type="match status" value="1"/>
</dbReference>
<evidence type="ECO:0000313" key="2">
    <source>
        <dbReference type="RefSeq" id="XP_007441977.1"/>
    </source>
</evidence>
<evidence type="ECO:0000313" key="1">
    <source>
        <dbReference type="Proteomes" id="UP000695026"/>
    </source>
</evidence>
<dbReference type="Proteomes" id="UP000695026">
    <property type="component" value="Unplaced"/>
</dbReference>
<dbReference type="GO" id="GO:0007021">
    <property type="term" value="P:tubulin complex assembly"/>
    <property type="evidence" value="ECO:0007669"/>
    <property type="project" value="InterPro"/>
</dbReference>
<dbReference type="InterPro" id="IPR016024">
    <property type="entry name" value="ARM-type_fold"/>
</dbReference>
<dbReference type="GO" id="GO:0070830">
    <property type="term" value="P:bicellular tight junction assembly"/>
    <property type="evidence" value="ECO:0007669"/>
    <property type="project" value="TreeGrafter"/>
</dbReference>
<dbReference type="GO" id="GO:0048487">
    <property type="term" value="F:beta-tubulin binding"/>
    <property type="evidence" value="ECO:0007669"/>
    <property type="project" value="InterPro"/>
</dbReference>
<dbReference type="InterPro" id="IPR033162">
    <property type="entry name" value="TBCD"/>
</dbReference>